<dbReference type="Proteomes" id="UP000887574">
    <property type="component" value="Unplaced"/>
</dbReference>
<name>A0A915CXA9_9BILA</name>
<evidence type="ECO:0000313" key="3">
    <source>
        <dbReference type="WBParaSite" id="jg13300"/>
    </source>
</evidence>
<feature type="region of interest" description="Disordered" evidence="1">
    <location>
        <begin position="44"/>
        <end position="147"/>
    </location>
</feature>
<sequence length="410" mass="45555">MSVRKARTANVAMPKVRAKSFSTEIFKVLSYRKRSISHGEVNVRSSNSQMHSVHNPGCPLSSQGSSDICPSPFTTPMNNRKKRRDRKSALSLQQQQYEHDTFGHPSLRNRSPGASLSSRIWRRLTSSNGGTEGGLLEGGYPSDKSHHSNNAPILLTTLSSNKSAACVQDELLDHLLEETSNCDWNRCPKEHESRLASGTRETVSSAAVRIEKKIVEKYCAVPQATMQEIRGAACANKNATSQALARARKKQFPMIAKFEDLQENEHFSLRCTLSGGIVADNNENQGKDCFCLEMTQSPIRSTDLDRRIRIKRAHFDCETGACTAFQRYFPEVDVKLCAFHVKQVLNRQGDSRRATIQALSAAHRRIGHCGSVFRQCLGALGGRRELSGAASELSAARGAFDGIQWEYRRN</sequence>
<evidence type="ECO:0000313" key="2">
    <source>
        <dbReference type="Proteomes" id="UP000887574"/>
    </source>
</evidence>
<protein>
    <submittedName>
        <fullName evidence="3">Transposase</fullName>
    </submittedName>
</protein>
<reference evidence="3" key="1">
    <citation type="submission" date="2022-11" db="UniProtKB">
        <authorList>
            <consortium name="WormBaseParasite"/>
        </authorList>
    </citation>
    <scope>IDENTIFICATION</scope>
</reference>
<dbReference type="WBParaSite" id="jg13300">
    <property type="protein sequence ID" value="jg13300"/>
    <property type="gene ID" value="jg13300"/>
</dbReference>
<organism evidence="2 3">
    <name type="scientific">Ditylenchus dipsaci</name>
    <dbReference type="NCBI Taxonomy" id="166011"/>
    <lineage>
        <taxon>Eukaryota</taxon>
        <taxon>Metazoa</taxon>
        <taxon>Ecdysozoa</taxon>
        <taxon>Nematoda</taxon>
        <taxon>Chromadorea</taxon>
        <taxon>Rhabditida</taxon>
        <taxon>Tylenchina</taxon>
        <taxon>Tylenchomorpha</taxon>
        <taxon>Sphaerularioidea</taxon>
        <taxon>Anguinidae</taxon>
        <taxon>Anguininae</taxon>
        <taxon>Ditylenchus</taxon>
    </lineage>
</organism>
<dbReference type="AlphaFoldDB" id="A0A915CXA9"/>
<proteinExistence type="predicted"/>
<accession>A0A915CXA9</accession>
<feature type="compositionally biased region" description="Polar residues" evidence="1">
    <location>
        <begin position="108"/>
        <end position="128"/>
    </location>
</feature>
<keyword evidence="2" id="KW-1185">Reference proteome</keyword>
<evidence type="ECO:0000256" key="1">
    <source>
        <dbReference type="SAM" id="MobiDB-lite"/>
    </source>
</evidence>
<feature type="compositionally biased region" description="Polar residues" evidence="1">
    <location>
        <begin position="60"/>
        <end position="78"/>
    </location>
</feature>